<keyword evidence="2" id="KW-1133">Transmembrane helix</keyword>
<dbReference type="Proteomes" id="UP000192491">
    <property type="component" value="Unassembled WGS sequence"/>
</dbReference>
<feature type="transmembrane region" description="Helical" evidence="2">
    <location>
        <begin position="53"/>
        <end position="71"/>
    </location>
</feature>
<gene>
    <name evidence="3" type="ORF">BWK73_08530</name>
</gene>
<sequence length="78" mass="8758">MSQQPNNDQHEADPMENTLPPKQSILSCDPAVLAVLLVFILFFSVLLPSAWPLIVGVTVLGLGIRWGILWYETLQKKR</sequence>
<evidence type="ECO:0000313" key="3">
    <source>
        <dbReference type="EMBL" id="OQX14832.1"/>
    </source>
</evidence>
<evidence type="ECO:0000256" key="2">
    <source>
        <dbReference type="SAM" id="Phobius"/>
    </source>
</evidence>
<name>A0A1Y1QVS2_9GAMM</name>
<evidence type="ECO:0000313" key="4">
    <source>
        <dbReference type="Proteomes" id="UP000192491"/>
    </source>
</evidence>
<proteinExistence type="predicted"/>
<reference evidence="3 4" key="1">
    <citation type="submission" date="2017-01" db="EMBL/GenBank/DDBJ databases">
        <title>Novel large sulfur bacteria in the metagenomes of groundwater-fed chemosynthetic microbial mats in the Lake Huron basin.</title>
        <authorList>
            <person name="Sharrar A.M."/>
            <person name="Flood B.E."/>
            <person name="Bailey J.V."/>
            <person name="Jones D.S."/>
            <person name="Biddanda B."/>
            <person name="Ruberg S.A."/>
            <person name="Marcus D.N."/>
            <person name="Dick G.J."/>
        </authorList>
    </citation>
    <scope>NUCLEOTIDE SEQUENCE [LARGE SCALE GENOMIC DNA]</scope>
    <source>
        <strain evidence="3">A8</strain>
    </source>
</reference>
<keyword evidence="2" id="KW-0812">Transmembrane</keyword>
<dbReference type="AlphaFoldDB" id="A0A1Y1QVS2"/>
<accession>A0A1Y1QVS2</accession>
<comment type="caution">
    <text evidence="3">The sequence shown here is derived from an EMBL/GenBank/DDBJ whole genome shotgun (WGS) entry which is preliminary data.</text>
</comment>
<feature type="transmembrane region" description="Helical" evidence="2">
    <location>
        <begin position="25"/>
        <end position="47"/>
    </location>
</feature>
<organism evidence="3 4">
    <name type="scientific">Thiothrix lacustris</name>
    <dbReference type="NCBI Taxonomy" id="525917"/>
    <lineage>
        <taxon>Bacteria</taxon>
        <taxon>Pseudomonadati</taxon>
        <taxon>Pseudomonadota</taxon>
        <taxon>Gammaproteobacteria</taxon>
        <taxon>Thiotrichales</taxon>
        <taxon>Thiotrichaceae</taxon>
        <taxon>Thiothrix</taxon>
    </lineage>
</organism>
<evidence type="ECO:0000256" key="1">
    <source>
        <dbReference type="SAM" id="MobiDB-lite"/>
    </source>
</evidence>
<dbReference type="EMBL" id="MTEJ01000023">
    <property type="protein sequence ID" value="OQX14832.1"/>
    <property type="molecule type" value="Genomic_DNA"/>
</dbReference>
<feature type="region of interest" description="Disordered" evidence="1">
    <location>
        <begin position="1"/>
        <end position="21"/>
    </location>
</feature>
<protein>
    <submittedName>
        <fullName evidence="3">Uncharacterized protein</fullName>
    </submittedName>
</protein>
<keyword evidence="2" id="KW-0472">Membrane</keyword>